<gene>
    <name evidence="2" type="ORF">B0J15DRAFT_19852</name>
</gene>
<reference evidence="2" key="1">
    <citation type="journal article" date="2021" name="Nat. Commun.">
        <title>Genetic determinants of endophytism in the Arabidopsis root mycobiome.</title>
        <authorList>
            <person name="Mesny F."/>
            <person name="Miyauchi S."/>
            <person name="Thiergart T."/>
            <person name="Pickel B."/>
            <person name="Atanasova L."/>
            <person name="Karlsson M."/>
            <person name="Huettel B."/>
            <person name="Barry K.W."/>
            <person name="Haridas S."/>
            <person name="Chen C."/>
            <person name="Bauer D."/>
            <person name="Andreopoulos W."/>
            <person name="Pangilinan J."/>
            <person name="LaButti K."/>
            <person name="Riley R."/>
            <person name="Lipzen A."/>
            <person name="Clum A."/>
            <person name="Drula E."/>
            <person name="Henrissat B."/>
            <person name="Kohler A."/>
            <person name="Grigoriev I.V."/>
            <person name="Martin F.M."/>
            <person name="Hacquard S."/>
        </authorList>
    </citation>
    <scope>NUCLEOTIDE SEQUENCE</scope>
    <source>
        <strain evidence="2">FSSC 5 MPI-SDFR-AT-0091</strain>
    </source>
</reference>
<evidence type="ECO:0000313" key="2">
    <source>
        <dbReference type="EMBL" id="KAH7275614.1"/>
    </source>
</evidence>
<comment type="caution">
    <text evidence="2">The sequence shown here is derived from an EMBL/GenBank/DDBJ whole genome shotgun (WGS) entry which is preliminary data.</text>
</comment>
<dbReference type="EMBL" id="JAGTJS010000001">
    <property type="protein sequence ID" value="KAH7275614.1"/>
    <property type="molecule type" value="Genomic_DNA"/>
</dbReference>
<evidence type="ECO:0000313" key="3">
    <source>
        <dbReference type="Proteomes" id="UP000736672"/>
    </source>
</evidence>
<organism evidence="2 3">
    <name type="scientific">Fusarium solani</name>
    <name type="common">Filamentous fungus</name>
    <dbReference type="NCBI Taxonomy" id="169388"/>
    <lineage>
        <taxon>Eukaryota</taxon>
        <taxon>Fungi</taxon>
        <taxon>Dikarya</taxon>
        <taxon>Ascomycota</taxon>
        <taxon>Pezizomycotina</taxon>
        <taxon>Sordariomycetes</taxon>
        <taxon>Hypocreomycetidae</taxon>
        <taxon>Hypocreales</taxon>
        <taxon>Nectriaceae</taxon>
        <taxon>Fusarium</taxon>
        <taxon>Fusarium solani species complex</taxon>
    </lineage>
</organism>
<accession>A0A9P9L856</accession>
<dbReference type="AlphaFoldDB" id="A0A9P9L856"/>
<keyword evidence="3" id="KW-1185">Reference proteome</keyword>
<feature type="region of interest" description="Disordered" evidence="1">
    <location>
        <begin position="34"/>
        <end position="55"/>
    </location>
</feature>
<proteinExistence type="predicted"/>
<dbReference type="Proteomes" id="UP000736672">
    <property type="component" value="Unassembled WGS sequence"/>
</dbReference>
<name>A0A9P9L856_FUSSL</name>
<sequence>MAKPGTPPLPSTSMAPEGWNHHFSKLLLGRRKHRDSDAARSSLSPPGSPHGPRPLQLAACGVRLAADDCWWIRIGSRRRLATENDGAPAIMGLDKISAYTPISSSPRETTDSRASLMSQLPSSLVELCLNARANGPETALCLGFLALSFHWHIVTLSSALRAAGALGRALSRPWSVRDAGELFCPCYARRHTPYRALTAISGGFRGGTLRLAVHGYGPSGRPPSQKDATPYTAVGLSSQLMILFPPWSGHQS</sequence>
<protein>
    <submittedName>
        <fullName evidence="2">Uncharacterized protein</fullName>
    </submittedName>
</protein>
<evidence type="ECO:0000256" key="1">
    <source>
        <dbReference type="SAM" id="MobiDB-lite"/>
    </source>
</evidence>